<keyword evidence="19" id="KW-1185">Reference proteome</keyword>
<dbReference type="FunFam" id="3.40.47.10:FF:000018">
    <property type="entry name" value="3-oxoacyl-[acyl-carrier-protein] synthase 2"/>
    <property type="match status" value="1"/>
</dbReference>
<protein>
    <recommendedName>
        <fullName evidence="4 14">3-oxoacyl-[acyl-carrier-protein] synthase 2</fullName>
        <ecNumber evidence="3 14">2.3.1.179</ecNumber>
    </recommendedName>
</protein>
<evidence type="ECO:0000256" key="13">
    <source>
        <dbReference type="ARBA" id="ARBA00047659"/>
    </source>
</evidence>
<dbReference type="GO" id="GO:0004315">
    <property type="term" value="F:3-oxoacyl-[acyl-carrier-protein] synthase activity"/>
    <property type="evidence" value="ECO:0007669"/>
    <property type="project" value="UniProtKB-UniRule"/>
</dbReference>
<dbReference type="PANTHER" id="PTHR11712:SF336">
    <property type="entry name" value="3-OXOACYL-[ACYL-CARRIER-PROTEIN] SYNTHASE, MITOCHONDRIAL"/>
    <property type="match status" value="1"/>
</dbReference>
<comment type="function">
    <text evidence="11 14">Involved in the type II fatty acid elongation cycle. Catalyzes the elongation of a wide range of acyl-ACP by the addition of two carbons from malonyl-ACP to an acyl acceptor. Can efficiently catalyze the conversion of palmitoleoyl-ACP (cis-hexadec-9-enoyl-ACP) to cis-vaccenoyl-ACP (cis-octadec-11-enoyl-ACP), an essential step in the thermal regulation of fatty acid composition.</text>
</comment>
<evidence type="ECO:0000256" key="2">
    <source>
        <dbReference type="ARBA" id="ARBA00008467"/>
    </source>
</evidence>
<keyword evidence="9 14" id="KW-0275">Fatty acid biosynthesis</keyword>
<dbReference type="InterPro" id="IPR018201">
    <property type="entry name" value="Ketoacyl_synth_AS"/>
</dbReference>
<dbReference type="InterPro" id="IPR016039">
    <property type="entry name" value="Thiolase-like"/>
</dbReference>
<reference evidence="18 19" key="1">
    <citation type="submission" date="2019-10" db="EMBL/GenBank/DDBJ databases">
        <title>Whole genome shotgun sequence of Acrocarpospora macrocephala NBRC 16266.</title>
        <authorList>
            <person name="Ichikawa N."/>
            <person name="Kimura A."/>
            <person name="Kitahashi Y."/>
            <person name="Komaki H."/>
            <person name="Oguchi A."/>
        </authorList>
    </citation>
    <scope>NUCLEOTIDE SEQUENCE [LARGE SCALE GENOMIC DNA]</scope>
    <source>
        <strain evidence="18 19">NBRC 16266</strain>
    </source>
</reference>
<evidence type="ECO:0000256" key="4">
    <source>
        <dbReference type="ARBA" id="ARBA00014657"/>
    </source>
</evidence>
<dbReference type="PANTHER" id="PTHR11712">
    <property type="entry name" value="POLYKETIDE SYNTHASE-RELATED"/>
    <property type="match status" value="1"/>
</dbReference>
<dbReference type="InterPro" id="IPR000794">
    <property type="entry name" value="Beta-ketoacyl_synthase"/>
</dbReference>
<dbReference type="InterPro" id="IPR014031">
    <property type="entry name" value="Ketoacyl_synth_C"/>
</dbReference>
<dbReference type="PIRSF" id="PIRSF000447">
    <property type="entry name" value="KAS_II"/>
    <property type="match status" value="1"/>
</dbReference>
<comment type="similarity">
    <text evidence="2 14 16">Belongs to the thiolase-like superfamily. Beta-ketoacyl-ACP synthases family.</text>
</comment>
<dbReference type="EMBL" id="BLAE01000113">
    <property type="protein sequence ID" value="GES16750.1"/>
    <property type="molecule type" value="Genomic_DNA"/>
</dbReference>
<dbReference type="SMART" id="SM00825">
    <property type="entry name" value="PKS_KS"/>
    <property type="match status" value="1"/>
</dbReference>
<dbReference type="InterPro" id="IPR017568">
    <property type="entry name" value="3-oxoacyl-ACP_synth-2"/>
</dbReference>
<evidence type="ECO:0000256" key="9">
    <source>
        <dbReference type="ARBA" id="ARBA00023160"/>
    </source>
</evidence>
<evidence type="ECO:0000256" key="15">
    <source>
        <dbReference type="PIRSR" id="PIRSR000447-1"/>
    </source>
</evidence>
<dbReference type="NCBIfam" id="NF005589">
    <property type="entry name" value="PRK07314.1"/>
    <property type="match status" value="1"/>
</dbReference>
<name>A0A5M3X6Q1_9ACTN</name>
<evidence type="ECO:0000256" key="12">
    <source>
        <dbReference type="ARBA" id="ARBA00047318"/>
    </source>
</evidence>
<gene>
    <name evidence="18" type="ORF">Amac_103480</name>
</gene>
<dbReference type="GO" id="GO:0006633">
    <property type="term" value="P:fatty acid biosynthetic process"/>
    <property type="evidence" value="ECO:0007669"/>
    <property type="project" value="UniProtKB-UniRule"/>
</dbReference>
<dbReference type="NCBIfam" id="TIGR03150">
    <property type="entry name" value="fabF"/>
    <property type="match status" value="1"/>
</dbReference>
<evidence type="ECO:0000256" key="7">
    <source>
        <dbReference type="ARBA" id="ARBA00022832"/>
    </source>
</evidence>
<dbReference type="Pfam" id="PF02801">
    <property type="entry name" value="Ketoacyl-synt_C"/>
    <property type="match status" value="1"/>
</dbReference>
<keyword evidence="6 14" id="KW-0808">Transferase</keyword>
<proteinExistence type="inferred from homology"/>
<dbReference type="EC" id="2.3.1.179" evidence="3 14"/>
<evidence type="ECO:0000256" key="14">
    <source>
        <dbReference type="PIRNR" id="PIRNR000447"/>
    </source>
</evidence>
<dbReference type="RefSeq" id="WP_155361745.1">
    <property type="nucleotide sequence ID" value="NZ_BAAAHL010000002.1"/>
</dbReference>
<sequence>MSTDRVRVVVTGLGATTPLGGDVASTWSALLDGRSGIRPLTEDWVDSVPVKFAGRVAVEPGEVIPRPEARRLDRAEQFALIASREAWRDAGSPEVEPTRLGVVVGSGIGGITTILDAYDTFKEKGWTRLSPFTVPMLMPNGAAGWIGIDIGAKGGVHATVSACATGAEAIGYGIDMIRSGRCDVVVAGGAEAAIHPLNIGSFAAMRAMSTRNDEPHRASRPFDKGRDGFVLGEGAGIVVLESEEHARARGAKVYAVAAGVGYSSDAHHIAQPEPSGAGVQLAMSRVLADAGLSGADIRHVNAHATSTPAGDVVETIAIKESIGAHPIVTATKSMTGHLLGGAGGIESIFTILALNDRIVPPTINVDDLDDGVEVDIARGEPRKLPDGQIAAVNNSFGFGGHNVAVAFTTL</sequence>
<dbReference type="Proteomes" id="UP000331127">
    <property type="component" value="Unassembled WGS sequence"/>
</dbReference>
<dbReference type="OrthoDB" id="9808669at2"/>
<keyword evidence="8" id="KW-0443">Lipid metabolism</keyword>
<dbReference type="PROSITE" id="PS00606">
    <property type="entry name" value="KS3_1"/>
    <property type="match status" value="1"/>
</dbReference>
<evidence type="ECO:0000256" key="8">
    <source>
        <dbReference type="ARBA" id="ARBA00023098"/>
    </source>
</evidence>
<evidence type="ECO:0000256" key="16">
    <source>
        <dbReference type="RuleBase" id="RU003694"/>
    </source>
</evidence>
<evidence type="ECO:0000256" key="10">
    <source>
        <dbReference type="ARBA" id="ARBA00023315"/>
    </source>
</evidence>
<feature type="active site" description="For beta-ketoacyl synthase activity" evidence="15">
    <location>
        <position position="163"/>
    </location>
</feature>
<keyword evidence="7" id="KW-0276">Fatty acid metabolism</keyword>
<evidence type="ECO:0000256" key="3">
    <source>
        <dbReference type="ARBA" id="ARBA00012356"/>
    </source>
</evidence>
<dbReference type="Pfam" id="PF00109">
    <property type="entry name" value="ketoacyl-synt"/>
    <property type="match status" value="1"/>
</dbReference>
<dbReference type="InterPro" id="IPR014030">
    <property type="entry name" value="Ketoacyl_synth_N"/>
</dbReference>
<evidence type="ECO:0000313" key="19">
    <source>
        <dbReference type="Proteomes" id="UP000331127"/>
    </source>
</evidence>
<keyword evidence="5 14" id="KW-0444">Lipid biosynthesis</keyword>
<evidence type="ECO:0000256" key="5">
    <source>
        <dbReference type="ARBA" id="ARBA00022516"/>
    </source>
</evidence>
<comment type="catalytic activity">
    <reaction evidence="13 14">
        <text>a fatty acyl-[ACP] + malonyl-[ACP] + H(+) = a 3-oxoacyl-[ACP] + holo-[ACP] + CO2</text>
        <dbReference type="Rhea" id="RHEA:22836"/>
        <dbReference type="Rhea" id="RHEA-COMP:9623"/>
        <dbReference type="Rhea" id="RHEA-COMP:9685"/>
        <dbReference type="Rhea" id="RHEA-COMP:9916"/>
        <dbReference type="Rhea" id="RHEA-COMP:14125"/>
        <dbReference type="ChEBI" id="CHEBI:15378"/>
        <dbReference type="ChEBI" id="CHEBI:16526"/>
        <dbReference type="ChEBI" id="CHEBI:64479"/>
        <dbReference type="ChEBI" id="CHEBI:78449"/>
        <dbReference type="ChEBI" id="CHEBI:78776"/>
        <dbReference type="ChEBI" id="CHEBI:138651"/>
    </reaction>
</comment>
<dbReference type="SUPFAM" id="SSF53901">
    <property type="entry name" value="Thiolase-like"/>
    <property type="match status" value="2"/>
</dbReference>
<dbReference type="InterPro" id="IPR020841">
    <property type="entry name" value="PKS_Beta-ketoAc_synthase_dom"/>
</dbReference>
<evidence type="ECO:0000313" key="18">
    <source>
        <dbReference type="EMBL" id="GES16750.1"/>
    </source>
</evidence>
<dbReference type="Gene3D" id="3.40.47.10">
    <property type="match status" value="1"/>
</dbReference>
<evidence type="ECO:0000256" key="6">
    <source>
        <dbReference type="ARBA" id="ARBA00022679"/>
    </source>
</evidence>
<organism evidence="18 19">
    <name type="scientific">Acrocarpospora macrocephala</name>
    <dbReference type="NCBI Taxonomy" id="150177"/>
    <lineage>
        <taxon>Bacteria</taxon>
        <taxon>Bacillati</taxon>
        <taxon>Actinomycetota</taxon>
        <taxon>Actinomycetes</taxon>
        <taxon>Streptosporangiales</taxon>
        <taxon>Streptosporangiaceae</taxon>
        <taxon>Acrocarpospora</taxon>
    </lineage>
</organism>
<keyword evidence="10 14" id="KW-0012">Acyltransferase</keyword>
<dbReference type="AlphaFoldDB" id="A0A5M3X6Q1"/>
<evidence type="ECO:0000259" key="17">
    <source>
        <dbReference type="PROSITE" id="PS52004"/>
    </source>
</evidence>
<dbReference type="GO" id="GO:0005829">
    <property type="term" value="C:cytosol"/>
    <property type="evidence" value="ECO:0007669"/>
    <property type="project" value="TreeGrafter"/>
</dbReference>
<dbReference type="CDD" id="cd00834">
    <property type="entry name" value="KAS_I_II"/>
    <property type="match status" value="1"/>
</dbReference>
<dbReference type="UniPathway" id="UPA00094"/>
<evidence type="ECO:0000256" key="11">
    <source>
        <dbReference type="ARBA" id="ARBA00024006"/>
    </source>
</evidence>
<comment type="caution">
    <text evidence="18">The sequence shown here is derived from an EMBL/GenBank/DDBJ whole genome shotgun (WGS) entry which is preliminary data.</text>
</comment>
<comment type="catalytic activity">
    <reaction evidence="12 14">
        <text>(9Z)-hexadecenoyl-[ACP] + malonyl-[ACP] + H(+) = 3-oxo-(11Z)-octadecenoyl-[ACP] + holo-[ACP] + CO2</text>
        <dbReference type="Rhea" id="RHEA:55040"/>
        <dbReference type="Rhea" id="RHEA-COMP:9623"/>
        <dbReference type="Rhea" id="RHEA-COMP:9685"/>
        <dbReference type="Rhea" id="RHEA-COMP:10800"/>
        <dbReference type="Rhea" id="RHEA-COMP:14074"/>
        <dbReference type="ChEBI" id="CHEBI:15378"/>
        <dbReference type="ChEBI" id="CHEBI:16526"/>
        <dbReference type="ChEBI" id="CHEBI:64479"/>
        <dbReference type="ChEBI" id="CHEBI:78449"/>
        <dbReference type="ChEBI" id="CHEBI:83989"/>
        <dbReference type="ChEBI" id="CHEBI:138538"/>
        <dbReference type="EC" id="2.3.1.179"/>
    </reaction>
</comment>
<dbReference type="PROSITE" id="PS52004">
    <property type="entry name" value="KS3_2"/>
    <property type="match status" value="1"/>
</dbReference>
<comment type="pathway">
    <text evidence="1 14">Lipid metabolism; fatty acid biosynthesis.</text>
</comment>
<accession>A0A5M3X6Q1</accession>
<evidence type="ECO:0000256" key="1">
    <source>
        <dbReference type="ARBA" id="ARBA00005194"/>
    </source>
</evidence>
<feature type="domain" description="Ketosynthase family 3 (KS3)" evidence="17">
    <location>
        <begin position="5"/>
        <end position="409"/>
    </location>
</feature>